<name>A0A0S2W4H2_9FIRM</name>
<evidence type="ECO:0000259" key="8">
    <source>
        <dbReference type="PROSITE" id="PS50928"/>
    </source>
</evidence>
<dbReference type="STRING" id="1297617.IB211_01862"/>
<comment type="subcellular location">
    <subcellularLocation>
        <location evidence="1 7">Cell membrane</location>
        <topology evidence="1 7">Multi-pass membrane protein</topology>
    </subcellularLocation>
</comment>
<evidence type="ECO:0000256" key="7">
    <source>
        <dbReference type="RuleBase" id="RU363032"/>
    </source>
</evidence>
<keyword evidence="3" id="KW-1003">Cell membrane</keyword>
<keyword evidence="11" id="KW-1185">Reference proteome</keyword>
<feature type="domain" description="ABC transmembrane type-1" evidence="8">
    <location>
        <begin position="76"/>
        <end position="265"/>
    </location>
</feature>
<sequence length="278" mass="30236">MKRFGQILRELWRDPMGRIGMLGIFLVILMAVFAPQLSHFGPEKMVGLPKAPPSSEFWFGTDNYGRDIFSRILYGARVSLQVGIIAVGIAATAGYVLGLIAGYFEGWVDRVIMCVMDIFFAFPSILLAIFISAVLGRGLVNTMIAIGIVNIPVFARTVRASVISAKGLEYVQNAKSVGVRTGAILIRHISPNVVAPFTVQATLALSSAILTEASMSFLGLGIQPPDPSWGSMLSEARTFMEQAPWMAVFPALFIIVTILLFNILGDSLRDVLDPKLKL</sequence>
<dbReference type="Gene3D" id="1.10.3720.10">
    <property type="entry name" value="MetI-like"/>
    <property type="match status" value="1"/>
</dbReference>
<dbReference type="Proteomes" id="UP000245778">
    <property type="component" value="Unassembled WGS sequence"/>
</dbReference>
<dbReference type="Proteomes" id="UP000064844">
    <property type="component" value="Chromosome"/>
</dbReference>
<dbReference type="Pfam" id="PF00528">
    <property type="entry name" value="BPD_transp_1"/>
    <property type="match status" value="1"/>
</dbReference>
<feature type="transmembrane region" description="Helical" evidence="7">
    <location>
        <begin position="21"/>
        <end position="40"/>
    </location>
</feature>
<keyword evidence="6 7" id="KW-0472">Membrane</keyword>
<keyword evidence="4 7" id="KW-0812">Transmembrane</keyword>
<dbReference type="PROSITE" id="PS50928">
    <property type="entry name" value="ABC_TM1"/>
    <property type="match status" value="1"/>
</dbReference>
<evidence type="ECO:0000313" key="12">
    <source>
        <dbReference type="Proteomes" id="UP000245778"/>
    </source>
</evidence>
<evidence type="ECO:0000256" key="1">
    <source>
        <dbReference type="ARBA" id="ARBA00004651"/>
    </source>
</evidence>
<evidence type="ECO:0000256" key="5">
    <source>
        <dbReference type="ARBA" id="ARBA00022989"/>
    </source>
</evidence>
<reference evidence="9 11" key="1">
    <citation type="journal article" date="2015" name="Nat. Commun.">
        <title>Production of butyrate from lysine and the Amadori product fructoselysine by a human gut commensal.</title>
        <authorList>
            <person name="Bui T.P."/>
            <person name="Ritari J."/>
            <person name="Boeren S."/>
            <person name="de Waard P."/>
            <person name="Plugge C.M."/>
            <person name="de Vos W.M."/>
        </authorList>
    </citation>
    <scope>NUCLEOTIDE SEQUENCE [LARGE SCALE GENOMIC DNA]</scope>
    <source>
        <strain evidence="9 11">AF211</strain>
    </source>
</reference>
<evidence type="ECO:0000313" key="9">
    <source>
        <dbReference type="EMBL" id="ALP94253.1"/>
    </source>
</evidence>
<evidence type="ECO:0000256" key="2">
    <source>
        <dbReference type="ARBA" id="ARBA00022448"/>
    </source>
</evidence>
<dbReference type="GeneID" id="93228933"/>
<reference evidence="11" key="2">
    <citation type="submission" date="2015-04" db="EMBL/GenBank/DDBJ databases">
        <title>A butyrogenic pathway from the amino acid lysine in a human gut commensal.</title>
        <authorList>
            <person name="de Vos W.M."/>
            <person name="Bui N.T.P."/>
            <person name="Plugge C.M."/>
            <person name="Ritari J."/>
        </authorList>
    </citation>
    <scope>NUCLEOTIDE SEQUENCE [LARGE SCALE GENOMIC DNA]</scope>
    <source>
        <strain evidence="11">AF211</strain>
    </source>
</reference>
<gene>
    <name evidence="10" type="ORF">C7373_104187</name>
    <name evidence="9" type="ORF">IB211_01862</name>
</gene>
<dbReference type="InterPro" id="IPR050366">
    <property type="entry name" value="BP-dependent_transpt_permease"/>
</dbReference>
<keyword evidence="5 7" id="KW-1133">Transmembrane helix</keyword>
<proteinExistence type="inferred from homology"/>
<dbReference type="GO" id="GO:0005886">
    <property type="term" value="C:plasma membrane"/>
    <property type="evidence" value="ECO:0007669"/>
    <property type="project" value="UniProtKB-SubCell"/>
</dbReference>
<feature type="transmembrane region" description="Helical" evidence="7">
    <location>
        <begin position="139"/>
        <end position="158"/>
    </location>
</feature>
<dbReference type="EMBL" id="QEKK01000004">
    <property type="protein sequence ID" value="PVY58589.1"/>
    <property type="molecule type" value="Genomic_DNA"/>
</dbReference>
<evidence type="ECO:0000313" key="11">
    <source>
        <dbReference type="Proteomes" id="UP000064844"/>
    </source>
</evidence>
<dbReference type="SUPFAM" id="SSF161098">
    <property type="entry name" value="MetI-like"/>
    <property type="match status" value="1"/>
</dbReference>
<feature type="transmembrane region" description="Helical" evidence="7">
    <location>
        <begin position="80"/>
        <end position="104"/>
    </location>
</feature>
<evidence type="ECO:0000256" key="3">
    <source>
        <dbReference type="ARBA" id="ARBA00022475"/>
    </source>
</evidence>
<evidence type="ECO:0000256" key="4">
    <source>
        <dbReference type="ARBA" id="ARBA00022692"/>
    </source>
</evidence>
<dbReference type="eggNOG" id="COG1173">
    <property type="taxonomic scope" value="Bacteria"/>
</dbReference>
<accession>A0A0S2W4H2</accession>
<reference evidence="10 12" key="3">
    <citation type="submission" date="2018-04" db="EMBL/GenBank/DDBJ databases">
        <title>Genomic Encyclopedia of Type Strains, Phase IV (KMG-IV): sequencing the most valuable type-strain genomes for metagenomic binning, comparative biology and taxonomic classification.</title>
        <authorList>
            <person name="Goeker M."/>
        </authorList>
    </citation>
    <scope>NUCLEOTIDE SEQUENCE [LARGE SCALE GENOMIC DNA]</scope>
    <source>
        <strain evidence="10 12">DSM 26588</strain>
    </source>
</reference>
<dbReference type="PANTHER" id="PTHR43386:SF1">
    <property type="entry name" value="D,D-DIPEPTIDE TRANSPORT SYSTEM PERMEASE PROTEIN DDPC-RELATED"/>
    <property type="match status" value="1"/>
</dbReference>
<dbReference type="PATRIC" id="fig|1297617.4.peg.1918"/>
<organism evidence="9 11">
    <name type="scientific">Intestinimonas butyriciproducens</name>
    <dbReference type="NCBI Taxonomy" id="1297617"/>
    <lineage>
        <taxon>Bacteria</taxon>
        <taxon>Bacillati</taxon>
        <taxon>Bacillota</taxon>
        <taxon>Clostridia</taxon>
        <taxon>Eubacteriales</taxon>
        <taxon>Intestinimonas</taxon>
    </lineage>
</organism>
<dbReference type="OrthoDB" id="9783218at2"/>
<dbReference type="Pfam" id="PF12911">
    <property type="entry name" value="OppC_N"/>
    <property type="match status" value="1"/>
</dbReference>
<dbReference type="RefSeq" id="WP_033116491.1">
    <property type="nucleotide sequence ID" value="NZ_CALICV010000083.1"/>
</dbReference>
<feature type="transmembrane region" description="Helical" evidence="7">
    <location>
        <begin position="111"/>
        <end position="133"/>
    </location>
</feature>
<dbReference type="InterPro" id="IPR000515">
    <property type="entry name" value="MetI-like"/>
</dbReference>
<dbReference type="AlphaFoldDB" id="A0A0S2W4H2"/>
<dbReference type="GO" id="GO:0055085">
    <property type="term" value="P:transmembrane transport"/>
    <property type="evidence" value="ECO:0007669"/>
    <property type="project" value="InterPro"/>
</dbReference>
<feature type="transmembrane region" description="Helical" evidence="7">
    <location>
        <begin position="242"/>
        <end position="265"/>
    </location>
</feature>
<keyword evidence="2 7" id="KW-0813">Transport</keyword>
<dbReference type="InterPro" id="IPR035906">
    <property type="entry name" value="MetI-like_sf"/>
</dbReference>
<dbReference type="PANTHER" id="PTHR43386">
    <property type="entry name" value="OLIGOPEPTIDE TRANSPORT SYSTEM PERMEASE PROTEIN APPC"/>
    <property type="match status" value="1"/>
</dbReference>
<dbReference type="KEGG" id="ibu:IB211_01862"/>
<dbReference type="CDD" id="cd06261">
    <property type="entry name" value="TM_PBP2"/>
    <property type="match status" value="1"/>
</dbReference>
<dbReference type="EMBL" id="CP011307">
    <property type="protein sequence ID" value="ALP94253.1"/>
    <property type="molecule type" value="Genomic_DNA"/>
</dbReference>
<comment type="similarity">
    <text evidence="7">Belongs to the binding-protein-dependent transport system permease family.</text>
</comment>
<dbReference type="InterPro" id="IPR025966">
    <property type="entry name" value="OppC_N"/>
</dbReference>
<evidence type="ECO:0000256" key="6">
    <source>
        <dbReference type="ARBA" id="ARBA00023136"/>
    </source>
</evidence>
<protein>
    <submittedName>
        <fullName evidence="9">Dipeptide transport system permease protein DppC</fullName>
    </submittedName>
    <submittedName>
        <fullName evidence="10">Peptide/nickel transport system permease protein</fullName>
    </submittedName>
</protein>
<evidence type="ECO:0000313" key="10">
    <source>
        <dbReference type="EMBL" id="PVY58589.1"/>
    </source>
</evidence>